<accession>A0A915I7N3</accession>
<proteinExistence type="predicted"/>
<organism evidence="1 2">
    <name type="scientific">Romanomermis culicivorax</name>
    <name type="common">Nematode worm</name>
    <dbReference type="NCBI Taxonomy" id="13658"/>
    <lineage>
        <taxon>Eukaryota</taxon>
        <taxon>Metazoa</taxon>
        <taxon>Ecdysozoa</taxon>
        <taxon>Nematoda</taxon>
        <taxon>Enoplea</taxon>
        <taxon>Dorylaimia</taxon>
        <taxon>Mermithida</taxon>
        <taxon>Mermithoidea</taxon>
        <taxon>Mermithidae</taxon>
        <taxon>Romanomermis</taxon>
    </lineage>
</organism>
<sequence>MFGKALRPRSATERHSVGSRNIFLYRGISRVFRIRHRPNSSMGTFVHRPLIHQPFGEQGVPSGILFTSKTLVTGLKRILATFSSYDTSYSTDSQNVLLQEWGNTVGWNQHGFLRFMQILVKFRIKTEFDFTS</sequence>
<name>A0A915I7N3_ROMCU</name>
<keyword evidence="1" id="KW-1185">Reference proteome</keyword>
<evidence type="ECO:0000313" key="2">
    <source>
        <dbReference type="WBParaSite" id="nRc.2.0.1.t10169-RA"/>
    </source>
</evidence>
<dbReference type="Proteomes" id="UP000887565">
    <property type="component" value="Unplaced"/>
</dbReference>
<dbReference type="WBParaSite" id="nRc.2.0.1.t10169-RA">
    <property type="protein sequence ID" value="nRc.2.0.1.t10169-RA"/>
    <property type="gene ID" value="nRc.2.0.1.g10169"/>
</dbReference>
<evidence type="ECO:0000313" key="1">
    <source>
        <dbReference type="Proteomes" id="UP000887565"/>
    </source>
</evidence>
<dbReference type="AlphaFoldDB" id="A0A915I7N3"/>
<reference evidence="2" key="1">
    <citation type="submission" date="2022-11" db="UniProtKB">
        <authorList>
            <consortium name="WormBaseParasite"/>
        </authorList>
    </citation>
    <scope>IDENTIFICATION</scope>
</reference>
<protein>
    <submittedName>
        <fullName evidence="2">Uncharacterized protein</fullName>
    </submittedName>
</protein>